<keyword evidence="3" id="KW-0808">Transferase</keyword>
<reference evidence="5 6" key="1">
    <citation type="journal article" date="2020" name="Nat. Food">
        <title>A phased Vanilla planifolia genome enables genetic improvement of flavour and production.</title>
        <authorList>
            <person name="Hasing T."/>
            <person name="Tang H."/>
            <person name="Brym M."/>
            <person name="Khazi F."/>
            <person name="Huang T."/>
            <person name="Chambers A.H."/>
        </authorList>
    </citation>
    <scope>NUCLEOTIDE SEQUENCE [LARGE SCALE GENOMIC DNA]</scope>
    <source>
        <tissue evidence="5">Leaf</tissue>
    </source>
</reference>
<dbReference type="AlphaFoldDB" id="A0A835RH46"/>
<evidence type="ECO:0000313" key="6">
    <source>
        <dbReference type="Proteomes" id="UP000639772"/>
    </source>
</evidence>
<comment type="similarity">
    <text evidence="1">Belongs to the UDP-glycosyltransferase family.</text>
</comment>
<sequence>MGSPIHALRMLFFPFVSHGHMIPMVELAKFFATRGTDVTVLTTPANAAIIRSSVNRANSFNTNAPIRIHVIPFPTAAAAAAGVPEGCENVFSIPSKDLVFNLCNALAMLRDPLDDFLKELNPDGIVIGAFLPWAYDVAAKRGIPQISFHGSCFFAECAIDSFFRHRLLENLSHDAESFVIPGLPHRIEMLPSQFSDPKKINPIVAGLNSMFEQALEVERKSMGMVFNSFYELEPDYVEHFRNVMGRKAWHIGPLMICNREDSVKSSREESSRKEGCLKWLDDQRPGSVLYVCFGSMGDLSAAQQRELALGLEASGHPFVWAVRNESGEGIPEGFDEAVEGRGLVIREWAPQLLILNHRAVGGFLTHCGWNSSLEGISAGLPFVTWPLYAEQFYNERLLVDLLEIGVAVGSKVYTMNPEERPVVEAEKLEAAVKRLMGDSEEAKERRRRARALGDKARAAVDLGGSSYNDLSNLMQEIMRAKRGS</sequence>
<proteinExistence type="inferred from homology"/>
<dbReference type="Gene3D" id="3.40.50.2000">
    <property type="entry name" value="Glycogen Phosphorylase B"/>
    <property type="match status" value="2"/>
</dbReference>
<dbReference type="FunFam" id="3.40.50.2000:FF:000063">
    <property type="entry name" value="Glycosyltransferase"/>
    <property type="match status" value="1"/>
</dbReference>
<keyword evidence="2" id="KW-0328">Glycosyltransferase</keyword>
<organism evidence="5 6">
    <name type="scientific">Vanilla planifolia</name>
    <name type="common">Vanilla</name>
    <dbReference type="NCBI Taxonomy" id="51239"/>
    <lineage>
        <taxon>Eukaryota</taxon>
        <taxon>Viridiplantae</taxon>
        <taxon>Streptophyta</taxon>
        <taxon>Embryophyta</taxon>
        <taxon>Tracheophyta</taxon>
        <taxon>Spermatophyta</taxon>
        <taxon>Magnoliopsida</taxon>
        <taxon>Liliopsida</taxon>
        <taxon>Asparagales</taxon>
        <taxon>Orchidaceae</taxon>
        <taxon>Vanilloideae</taxon>
        <taxon>Vanilleae</taxon>
        <taxon>Vanilla</taxon>
    </lineage>
</organism>
<evidence type="ECO:0000256" key="2">
    <source>
        <dbReference type="ARBA" id="ARBA00022676"/>
    </source>
</evidence>
<protein>
    <recommendedName>
        <fullName evidence="7">Glycosyltransferase</fullName>
    </recommendedName>
</protein>
<dbReference type="GO" id="GO:0035251">
    <property type="term" value="F:UDP-glucosyltransferase activity"/>
    <property type="evidence" value="ECO:0007669"/>
    <property type="project" value="TreeGrafter"/>
</dbReference>
<feature type="coiled-coil region" evidence="4">
    <location>
        <begin position="425"/>
        <end position="452"/>
    </location>
</feature>
<comment type="caution">
    <text evidence="5">The sequence shown here is derived from an EMBL/GenBank/DDBJ whole genome shotgun (WGS) entry which is preliminary data.</text>
</comment>
<dbReference type="OrthoDB" id="731962at2759"/>
<dbReference type="CDD" id="cd03784">
    <property type="entry name" value="GT1_Gtf-like"/>
    <property type="match status" value="1"/>
</dbReference>
<dbReference type="EMBL" id="JADCNM010000004">
    <property type="protein sequence ID" value="KAG0486047.1"/>
    <property type="molecule type" value="Genomic_DNA"/>
</dbReference>
<dbReference type="PANTHER" id="PTHR48047:SF45">
    <property type="entry name" value="SCOPOLETIN GLUCOSYLTRANSFERASE-LIKE"/>
    <property type="match status" value="1"/>
</dbReference>
<gene>
    <name evidence="5" type="ORF">HPP92_008142</name>
</gene>
<keyword evidence="4" id="KW-0175">Coiled coil</keyword>
<dbReference type="Proteomes" id="UP000639772">
    <property type="component" value="Unassembled WGS sequence"/>
</dbReference>
<accession>A0A835RH46</accession>
<dbReference type="SUPFAM" id="SSF53756">
    <property type="entry name" value="UDP-Glycosyltransferase/glycogen phosphorylase"/>
    <property type="match status" value="1"/>
</dbReference>
<evidence type="ECO:0000256" key="1">
    <source>
        <dbReference type="ARBA" id="ARBA00009995"/>
    </source>
</evidence>
<dbReference type="InterPro" id="IPR002213">
    <property type="entry name" value="UDP_glucos_trans"/>
</dbReference>
<evidence type="ECO:0008006" key="7">
    <source>
        <dbReference type="Google" id="ProtNLM"/>
    </source>
</evidence>
<evidence type="ECO:0000256" key="3">
    <source>
        <dbReference type="ARBA" id="ARBA00022679"/>
    </source>
</evidence>
<name>A0A835RH46_VANPL</name>
<evidence type="ECO:0000256" key="4">
    <source>
        <dbReference type="SAM" id="Coils"/>
    </source>
</evidence>
<evidence type="ECO:0000313" key="5">
    <source>
        <dbReference type="EMBL" id="KAG0486047.1"/>
    </source>
</evidence>
<dbReference type="PANTHER" id="PTHR48047">
    <property type="entry name" value="GLYCOSYLTRANSFERASE"/>
    <property type="match status" value="1"/>
</dbReference>
<dbReference type="Pfam" id="PF00201">
    <property type="entry name" value="UDPGT"/>
    <property type="match status" value="1"/>
</dbReference>